<comment type="cofactor">
    <cofactor evidence="1">
        <name>Ca(2+)</name>
        <dbReference type="ChEBI" id="CHEBI:29108"/>
    </cofactor>
</comment>
<feature type="region of interest" description="Disordered" evidence="15">
    <location>
        <begin position="756"/>
        <end position="795"/>
    </location>
</feature>
<evidence type="ECO:0000256" key="5">
    <source>
        <dbReference type="ARBA" id="ARBA00022692"/>
    </source>
</evidence>
<keyword evidence="12" id="KW-0472">Membrane</keyword>
<evidence type="ECO:0000256" key="2">
    <source>
        <dbReference type="ARBA" id="ARBA00004651"/>
    </source>
</evidence>
<evidence type="ECO:0000256" key="15">
    <source>
        <dbReference type="SAM" id="MobiDB-lite"/>
    </source>
</evidence>
<feature type="compositionally biased region" description="Low complexity" evidence="15">
    <location>
        <begin position="563"/>
        <end position="572"/>
    </location>
</feature>
<dbReference type="EC" id="3.1.1.116" evidence="14"/>
<evidence type="ECO:0000313" key="17">
    <source>
        <dbReference type="EMBL" id="MBW0484019.1"/>
    </source>
</evidence>
<reference evidence="17" key="1">
    <citation type="submission" date="2021-03" db="EMBL/GenBank/DDBJ databases">
        <title>Draft genome sequence of rust myrtle Austropuccinia psidii MF-1, a brazilian biotype.</title>
        <authorList>
            <person name="Quecine M.C."/>
            <person name="Pachon D.M.R."/>
            <person name="Bonatelli M.L."/>
            <person name="Correr F.H."/>
            <person name="Franceschini L.M."/>
            <person name="Leite T.F."/>
            <person name="Margarido G.R.A."/>
            <person name="Almeida C.A."/>
            <person name="Ferrarezi J.A."/>
            <person name="Labate C.A."/>
        </authorList>
    </citation>
    <scope>NUCLEOTIDE SEQUENCE</scope>
    <source>
        <strain evidence="17">MF-1</strain>
    </source>
</reference>
<name>A0A9Q3CEZ2_9BASI</name>
<dbReference type="CDD" id="cd00519">
    <property type="entry name" value="Lipase_3"/>
    <property type="match status" value="1"/>
</dbReference>
<comment type="caution">
    <text evidence="17">The sequence shown here is derived from an EMBL/GenBank/DDBJ whole genome shotgun (WGS) entry which is preliminary data.</text>
</comment>
<dbReference type="Proteomes" id="UP000765509">
    <property type="component" value="Unassembled WGS sequence"/>
</dbReference>
<feature type="region of interest" description="Disordered" evidence="15">
    <location>
        <begin position="455"/>
        <end position="518"/>
    </location>
</feature>
<dbReference type="Gene3D" id="3.40.50.1820">
    <property type="entry name" value="alpha/beta hydrolase"/>
    <property type="match status" value="1"/>
</dbReference>
<comment type="subcellular location">
    <subcellularLocation>
        <location evidence="2">Cell membrane</location>
        <topology evidence="2">Multi-pass membrane protein</topology>
    </subcellularLocation>
</comment>
<feature type="compositionally biased region" description="Low complexity" evidence="15">
    <location>
        <begin position="764"/>
        <end position="775"/>
    </location>
</feature>
<evidence type="ECO:0000313" key="18">
    <source>
        <dbReference type="Proteomes" id="UP000765509"/>
    </source>
</evidence>
<keyword evidence="3" id="KW-1003">Cell membrane</keyword>
<comment type="catalytic activity">
    <reaction evidence="13">
        <text>a 1,2-diacyl-sn-glycerol + H2O = a 2-acylglycerol + a fatty acid + H(+)</text>
        <dbReference type="Rhea" id="RHEA:33275"/>
        <dbReference type="ChEBI" id="CHEBI:15377"/>
        <dbReference type="ChEBI" id="CHEBI:15378"/>
        <dbReference type="ChEBI" id="CHEBI:17389"/>
        <dbReference type="ChEBI" id="CHEBI:17815"/>
        <dbReference type="ChEBI" id="CHEBI:28868"/>
        <dbReference type="EC" id="3.1.1.116"/>
    </reaction>
    <physiologicalReaction direction="left-to-right" evidence="13">
        <dbReference type="Rhea" id="RHEA:33276"/>
    </physiologicalReaction>
</comment>
<keyword evidence="7" id="KW-0378">Hydrolase</keyword>
<evidence type="ECO:0000256" key="8">
    <source>
        <dbReference type="ARBA" id="ARBA00022837"/>
    </source>
</evidence>
<feature type="region of interest" description="Disordered" evidence="15">
    <location>
        <begin position="1117"/>
        <end position="1136"/>
    </location>
</feature>
<feature type="region of interest" description="Disordered" evidence="15">
    <location>
        <begin position="607"/>
        <end position="634"/>
    </location>
</feature>
<gene>
    <name evidence="17" type="ORF">O181_023734</name>
</gene>
<evidence type="ECO:0000256" key="13">
    <source>
        <dbReference type="ARBA" id="ARBA00024531"/>
    </source>
</evidence>
<evidence type="ECO:0000256" key="9">
    <source>
        <dbReference type="ARBA" id="ARBA00022963"/>
    </source>
</evidence>
<keyword evidence="5" id="KW-0812">Transmembrane</keyword>
<feature type="compositionally biased region" description="Low complexity" evidence="15">
    <location>
        <begin position="1117"/>
        <end position="1130"/>
    </location>
</feature>
<feature type="region of interest" description="Disordered" evidence="15">
    <location>
        <begin position="550"/>
        <end position="582"/>
    </location>
</feature>
<dbReference type="SUPFAM" id="SSF53474">
    <property type="entry name" value="alpha/beta-Hydrolases"/>
    <property type="match status" value="1"/>
</dbReference>
<dbReference type="Pfam" id="PF01764">
    <property type="entry name" value="Lipase_3"/>
    <property type="match status" value="1"/>
</dbReference>
<evidence type="ECO:0000256" key="12">
    <source>
        <dbReference type="ARBA" id="ARBA00023136"/>
    </source>
</evidence>
<dbReference type="GO" id="GO:0016298">
    <property type="term" value="F:lipase activity"/>
    <property type="evidence" value="ECO:0007669"/>
    <property type="project" value="TreeGrafter"/>
</dbReference>
<evidence type="ECO:0000256" key="6">
    <source>
        <dbReference type="ARBA" id="ARBA00022723"/>
    </source>
</evidence>
<dbReference type="EMBL" id="AVOT02007490">
    <property type="protein sequence ID" value="MBW0484019.1"/>
    <property type="molecule type" value="Genomic_DNA"/>
</dbReference>
<feature type="compositionally biased region" description="Low complexity" evidence="15">
    <location>
        <begin position="785"/>
        <end position="795"/>
    </location>
</feature>
<dbReference type="InterPro" id="IPR052214">
    <property type="entry name" value="DAG_Lipase-Related"/>
</dbReference>
<feature type="compositionally biased region" description="Basic residues" evidence="15">
    <location>
        <begin position="608"/>
        <end position="619"/>
    </location>
</feature>
<evidence type="ECO:0000256" key="14">
    <source>
        <dbReference type="ARBA" id="ARBA00026104"/>
    </source>
</evidence>
<feature type="compositionally biased region" description="Low complexity" evidence="15">
    <location>
        <begin position="455"/>
        <end position="472"/>
    </location>
</feature>
<dbReference type="PANTHER" id="PTHR45792:SF7">
    <property type="entry name" value="PUTATIVE (AFU_ORTHOLOGUE AFUA_6G02710)-RELATED"/>
    <property type="match status" value="1"/>
</dbReference>
<evidence type="ECO:0000256" key="4">
    <source>
        <dbReference type="ARBA" id="ARBA00022553"/>
    </source>
</evidence>
<sequence length="1285" mass="142969">MIIKTLSEWLSHLNFLNQNSKSKDYSKANSQEISQEISKEISQEISSESEQDKILQKENLEEFLQIDQVLNSWTGRLSPIASDNLISRLENTPPLLPYKIANLITASSLLTRISLRSTSLLIKILIESLTYSTNASLGITRRALISAISTANQLHSNSIYQFNPLKLNHHHLNHQSNHSHLQNLQNHQNHLLHPTNLHSNHHQILNHSNLLNPSSYHDHLDLIESNHLNSHYSNLLNHYTNQAIYLIHHTFTITELISIAGLNLTHSIISTCFQAAEGSVMLFDSIFGSNESSRALSAIIILIRRELLHDPAFTPNHHGTLIGLMALIKAIIAFACLQLATSRRTMASMKMRVIWDATVITQDHLESKTNLNLNLSSSIQSHPQHHQPLNQPQHHQPLNQPQHHPSSSSFDDPFKSSSTNHSNLHSQAFNLKSPLSTLSDSHSINPSLNLLHPSTFQLSSSPSTSPINSLQSNHSFNSHPHPHHPPPPPHFIPKLSPIKSINNSTSSSSLDSNQPISPLNLIPNQSSYNLNPSQPINQSINPFFINSISTLEPHPQHQPLPNTSSSSTTSSSNLETHHPAKFGLIRRKTTQRLTRMETLSEMSEPIKTNHHHHHHHATNHHSNESFHSHISSSHHINPLQDFSSSFFPKITKSRSQSYSLPSSPQFSSYPLPYSTITSKHTLTRSKTQSDLYSIYSDSYSWESLPLESSPITSSSSSQKLNLKSENFKINPLQSQFKSPINQSKVLDTINSTTSSSLKTQINDSHSSSFTSSSLSPRHIRHRQHSSTSIQTSQSHHVCHATTSSSSFGIPPPPLDFPSASLVQNLGKFMRYSSAAYGQKFLRIMGIGVDSFNYPNTKKHSANDHAFASHVGLTVDQIVLSSFTEPHPRLGNDALSPLVHYVSIDHQIKAVVLTCRGTLGLSDILVDLTCEYEPISVEGGDPNASYLAHSGMLHSALCLRRESSTVHEVIKQTLLDYPDYGLIITGHSLGGGVAALLAVLCSTPAQSFLNQLSHQSLSIHHPPIITKFVTSFRSGFPPGRPIHSFTYGTPAVASIDLCHYTKGLVTTVCNGIDIVPTLSLGVLHDFKNIAVSLHQEESVALEIVKKVIGLYKPNQSNSHSNLNHQFSHQNQKSNQDVKLKDEEIKAGFGKNRANGHDYQDPALKGSKFDRAENSPELGDWLWSLMRTMRAVSDAEKLYPPDQLKIQTGRHSVKEIKKNQSGCNTSSTFTQTRKAGRRIILRYCEDVQARFSEPIFGKSMFHDHIPSQYELAFELLEGATTTIDDDT</sequence>
<feature type="domain" description="Fungal lipase-type" evidence="16">
    <location>
        <begin position="911"/>
        <end position="1078"/>
    </location>
</feature>
<feature type="region of interest" description="Disordered" evidence="15">
    <location>
        <begin position="379"/>
        <end position="424"/>
    </location>
</feature>
<feature type="compositionally biased region" description="Low complexity" evidence="15">
    <location>
        <begin position="379"/>
        <end position="418"/>
    </location>
</feature>
<dbReference type="GO" id="GO:0046340">
    <property type="term" value="P:diacylglycerol catabolic process"/>
    <property type="evidence" value="ECO:0007669"/>
    <property type="project" value="TreeGrafter"/>
</dbReference>
<dbReference type="GO" id="GO:0005886">
    <property type="term" value="C:plasma membrane"/>
    <property type="evidence" value="ECO:0007669"/>
    <property type="project" value="UniProtKB-SubCell"/>
</dbReference>
<keyword evidence="10" id="KW-1133">Transmembrane helix</keyword>
<evidence type="ECO:0000259" key="16">
    <source>
        <dbReference type="Pfam" id="PF01764"/>
    </source>
</evidence>
<keyword evidence="9" id="KW-0442">Lipid degradation</keyword>
<proteinExistence type="predicted"/>
<organism evidence="17 18">
    <name type="scientific">Austropuccinia psidii MF-1</name>
    <dbReference type="NCBI Taxonomy" id="1389203"/>
    <lineage>
        <taxon>Eukaryota</taxon>
        <taxon>Fungi</taxon>
        <taxon>Dikarya</taxon>
        <taxon>Basidiomycota</taxon>
        <taxon>Pucciniomycotina</taxon>
        <taxon>Pucciniomycetes</taxon>
        <taxon>Pucciniales</taxon>
        <taxon>Sphaerophragmiaceae</taxon>
        <taxon>Austropuccinia</taxon>
    </lineage>
</organism>
<accession>A0A9Q3CEZ2</accession>
<dbReference type="OrthoDB" id="438440at2759"/>
<keyword evidence="4" id="KW-0597">Phosphoprotein</keyword>
<protein>
    <recommendedName>
        <fullName evidence="14">sn-1-specific diacylglycerol lipase</fullName>
        <ecNumber evidence="14">3.1.1.116</ecNumber>
    </recommendedName>
</protein>
<dbReference type="PANTHER" id="PTHR45792">
    <property type="entry name" value="DIACYLGLYCEROL LIPASE HOMOLOG-RELATED"/>
    <property type="match status" value="1"/>
</dbReference>
<keyword evidence="8" id="KW-0106">Calcium</keyword>
<evidence type="ECO:0000256" key="7">
    <source>
        <dbReference type="ARBA" id="ARBA00022801"/>
    </source>
</evidence>
<keyword evidence="6" id="KW-0479">Metal-binding</keyword>
<feature type="region of interest" description="Disordered" evidence="15">
    <location>
        <begin position="1148"/>
        <end position="1168"/>
    </location>
</feature>
<evidence type="ECO:0000256" key="3">
    <source>
        <dbReference type="ARBA" id="ARBA00022475"/>
    </source>
</evidence>
<evidence type="ECO:0000256" key="1">
    <source>
        <dbReference type="ARBA" id="ARBA00001913"/>
    </source>
</evidence>
<evidence type="ECO:0000256" key="11">
    <source>
        <dbReference type="ARBA" id="ARBA00023098"/>
    </source>
</evidence>
<dbReference type="GO" id="GO:0046872">
    <property type="term" value="F:metal ion binding"/>
    <property type="evidence" value="ECO:0007669"/>
    <property type="project" value="UniProtKB-KW"/>
</dbReference>
<keyword evidence="18" id="KW-1185">Reference proteome</keyword>
<dbReference type="InterPro" id="IPR029058">
    <property type="entry name" value="AB_hydrolase_fold"/>
</dbReference>
<feature type="compositionally biased region" description="Low complexity" evidence="15">
    <location>
        <begin position="500"/>
        <end position="513"/>
    </location>
</feature>
<dbReference type="GO" id="GO:0019369">
    <property type="term" value="P:arachidonate metabolic process"/>
    <property type="evidence" value="ECO:0007669"/>
    <property type="project" value="TreeGrafter"/>
</dbReference>
<dbReference type="InterPro" id="IPR002921">
    <property type="entry name" value="Fungal_lipase-type"/>
</dbReference>
<keyword evidence="11" id="KW-0443">Lipid metabolism</keyword>
<evidence type="ECO:0000256" key="10">
    <source>
        <dbReference type="ARBA" id="ARBA00022989"/>
    </source>
</evidence>